<dbReference type="Proteomes" id="UP000014216">
    <property type="component" value="Unassembled WGS sequence"/>
</dbReference>
<feature type="coiled-coil region" evidence="1">
    <location>
        <begin position="89"/>
        <end position="119"/>
    </location>
</feature>
<accession>S0FUN1</accession>
<dbReference type="AlphaFoldDB" id="S0FUN1"/>
<evidence type="ECO:0000313" key="3">
    <source>
        <dbReference type="Proteomes" id="UP000014216"/>
    </source>
</evidence>
<reference evidence="2 3" key="1">
    <citation type="journal article" date="2013" name="Genome Announc.">
        <title>Draft Genome Sequence of Desulfotignum phosphitoxidans DSM 13687 Strain FiPS-3.</title>
        <authorList>
            <person name="Poehlein A."/>
            <person name="Daniel R."/>
            <person name="Simeonova D.D."/>
        </authorList>
    </citation>
    <scope>NUCLEOTIDE SEQUENCE [LARGE SCALE GENOMIC DNA]</scope>
    <source>
        <strain evidence="2 3">DSM 13687</strain>
    </source>
</reference>
<name>S0FUN1_9BACT</name>
<dbReference type="RefSeq" id="WP_006967302.1">
    <property type="nucleotide sequence ID" value="NZ_APJX01000007.1"/>
</dbReference>
<organism evidence="2 3">
    <name type="scientific">Desulfotignum phosphitoxidans DSM 13687</name>
    <dbReference type="NCBI Taxonomy" id="1286635"/>
    <lineage>
        <taxon>Bacteria</taxon>
        <taxon>Pseudomonadati</taxon>
        <taxon>Thermodesulfobacteriota</taxon>
        <taxon>Desulfobacteria</taxon>
        <taxon>Desulfobacterales</taxon>
        <taxon>Desulfobacteraceae</taxon>
        <taxon>Desulfotignum</taxon>
    </lineage>
</organism>
<dbReference type="Gene3D" id="1.10.10.10">
    <property type="entry name" value="Winged helix-like DNA-binding domain superfamily/Winged helix DNA-binding domain"/>
    <property type="match status" value="1"/>
</dbReference>
<evidence type="ECO:0000256" key="1">
    <source>
        <dbReference type="SAM" id="Coils"/>
    </source>
</evidence>
<protein>
    <submittedName>
        <fullName evidence="2">Transcriptional regulator, MarR family</fullName>
    </submittedName>
</protein>
<gene>
    <name evidence="2" type="ORF">Dpo_7c02700</name>
</gene>
<dbReference type="InterPro" id="IPR036390">
    <property type="entry name" value="WH_DNA-bd_sf"/>
</dbReference>
<dbReference type="NCBIfam" id="TIGR04176">
    <property type="entry name" value="MarR_EPS"/>
    <property type="match status" value="1"/>
</dbReference>
<dbReference type="InterPro" id="IPR036388">
    <property type="entry name" value="WH-like_DNA-bd_sf"/>
</dbReference>
<keyword evidence="1" id="KW-0175">Coiled coil</keyword>
<dbReference type="EMBL" id="APJX01000007">
    <property type="protein sequence ID" value="EMS78793.1"/>
    <property type="molecule type" value="Genomic_DNA"/>
</dbReference>
<evidence type="ECO:0000313" key="2">
    <source>
        <dbReference type="EMBL" id="EMS78793.1"/>
    </source>
</evidence>
<dbReference type="Pfam" id="PF13412">
    <property type="entry name" value="HTH_24"/>
    <property type="match status" value="1"/>
</dbReference>
<proteinExistence type="predicted"/>
<keyword evidence="3" id="KW-1185">Reference proteome</keyword>
<comment type="caution">
    <text evidence="2">The sequence shown here is derived from an EMBL/GenBank/DDBJ whole genome shotgun (WGS) entry which is preliminary data.</text>
</comment>
<dbReference type="InterPro" id="IPR026433">
    <property type="entry name" value="MarR_EPS"/>
</dbReference>
<dbReference type="OrthoDB" id="8537236at2"/>
<sequence length="131" mass="15299">MTRPPKFSTQNPISSPQHQLHIQFQLLQLLAENPCMSQRDLSRKMGVALGRVNYCLTGLKEKGFIKLENFKGSTHHIRYAYILTPSGFEEKLRLTVRFLKRRLKEYEEIKTQIRSLTREVAQTDPTLLKNL</sequence>
<dbReference type="SUPFAM" id="SSF46785">
    <property type="entry name" value="Winged helix' DNA-binding domain"/>
    <property type="match status" value="1"/>
</dbReference>